<feature type="domain" description="4'-phosphopantetheinyl transferase" evidence="5">
    <location>
        <begin position="77"/>
        <end position="174"/>
    </location>
</feature>
<dbReference type="GO" id="GO:0009239">
    <property type="term" value="P:enterobactin biosynthetic process"/>
    <property type="evidence" value="ECO:0007669"/>
    <property type="project" value="InterPro"/>
</dbReference>
<feature type="binding site" evidence="2">
    <location>
        <position position="23"/>
    </location>
    <ligand>
        <name>CoA</name>
        <dbReference type="ChEBI" id="CHEBI:57287"/>
    </ligand>
</feature>
<gene>
    <name evidence="7" type="ORF">CP967_12625</name>
</gene>
<evidence type="ECO:0000313" key="8">
    <source>
        <dbReference type="Proteomes" id="UP000326178"/>
    </source>
</evidence>
<dbReference type="AlphaFoldDB" id="A0A5J6FAE8"/>
<dbReference type="PANTHER" id="PTHR38096">
    <property type="entry name" value="ENTEROBACTIN SYNTHASE COMPONENT D"/>
    <property type="match status" value="1"/>
</dbReference>
<accession>A0A5J6FAE8</accession>
<dbReference type="InterPro" id="IPR008278">
    <property type="entry name" value="4-PPantetheinyl_Trfase_dom"/>
</dbReference>
<dbReference type="Pfam" id="PF17837">
    <property type="entry name" value="4PPT_N"/>
    <property type="match status" value="1"/>
</dbReference>
<feature type="region of interest" description="Disordered" evidence="4">
    <location>
        <begin position="215"/>
        <end position="255"/>
    </location>
</feature>
<dbReference type="InterPro" id="IPR037143">
    <property type="entry name" value="4-PPantetheinyl_Trfase_dom_sf"/>
</dbReference>
<feature type="binding site" evidence="3">
    <location>
        <position position="81"/>
    </location>
    <ligand>
        <name>Mg(2+)</name>
        <dbReference type="ChEBI" id="CHEBI:18420"/>
    </ligand>
</feature>
<dbReference type="InterPro" id="IPR041354">
    <property type="entry name" value="4PPT_N"/>
</dbReference>
<feature type="region of interest" description="Disordered" evidence="4">
    <location>
        <begin position="1"/>
        <end position="44"/>
    </location>
</feature>
<evidence type="ECO:0000256" key="4">
    <source>
        <dbReference type="SAM" id="MobiDB-lite"/>
    </source>
</evidence>
<dbReference type="SUPFAM" id="SSF56214">
    <property type="entry name" value="4'-phosphopantetheinyl transferase"/>
    <property type="match status" value="1"/>
</dbReference>
<evidence type="ECO:0000259" key="5">
    <source>
        <dbReference type="Pfam" id="PF01648"/>
    </source>
</evidence>
<name>A0A5J6FAE8_9ACTN</name>
<keyword evidence="1 7" id="KW-0808">Transferase</keyword>
<keyword evidence="3" id="KW-0460">Magnesium</keyword>
<reference evidence="7 8" key="1">
    <citation type="submission" date="2017-09" db="EMBL/GenBank/DDBJ databases">
        <authorList>
            <person name="Lee N."/>
            <person name="Cho B.-K."/>
        </authorList>
    </citation>
    <scope>NUCLEOTIDE SEQUENCE [LARGE SCALE GENOMIC DNA]</scope>
    <source>
        <strain evidence="7 8">ATCC 12769</strain>
    </source>
</reference>
<feature type="binding site" evidence="3">
    <location>
        <position position="83"/>
    </location>
    <ligand>
        <name>Mg(2+)</name>
        <dbReference type="ChEBI" id="CHEBI:18420"/>
    </ligand>
</feature>
<dbReference type="GO" id="GO:0005886">
    <property type="term" value="C:plasma membrane"/>
    <property type="evidence" value="ECO:0007669"/>
    <property type="project" value="TreeGrafter"/>
</dbReference>
<dbReference type="InterPro" id="IPR003542">
    <property type="entry name" value="Enbac_synth_compD-like"/>
</dbReference>
<evidence type="ECO:0000256" key="2">
    <source>
        <dbReference type="PIRSR" id="PIRSR603542-1"/>
    </source>
</evidence>
<dbReference type="GO" id="GO:0000287">
    <property type="term" value="F:magnesium ion binding"/>
    <property type="evidence" value="ECO:0007669"/>
    <property type="project" value="InterPro"/>
</dbReference>
<feature type="binding site" evidence="2">
    <location>
        <position position="125"/>
    </location>
    <ligand>
        <name>CoA</name>
        <dbReference type="ChEBI" id="CHEBI:57287"/>
    </ligand>
</feature>
<dbReference type="KEGG" id="snk:CP967_12625"/>
<dbReference type="GO" id="GO:0008897">
    <property type="term" value="F:holo-[acyl-carrier-protein] synthase activity"/>
    <property type="evidence" value="ECO:0007669"/>
    <property type="project" value="InterPro"/>
</dbReference>
<evidence type="ECO:0000313" key="7">
    <source>
        <dbReference type="EMBL" id="QEU72727.1"/>
    </source>
</evidence>
<feature type="binding site" evidence="2">
    <location>
        <position position="81"/>
    </location>
    <ligand>
        <name>CoA</name>
        <dbReference type="ChEBI" id="CHEBI:57287"/>
    </ligand>
</feature>
<comment type="cofactor">
    <cofactor evidence="3">
        <name>Mg(2+)</name>
        <dbReference type="ChEBI" id="CHEBI:18420"/>
    </cofactor>
</comment>
<evidence type="ECO:0000259" key="6">
    <source>
        <dbReference type="Pfam" id="PF17837"/>
    </source>
</evidence>
<protein>
    <submittedName>
        <fullName evidence="7">4'-phosphopantetheinyl transferase superfamily protein</fullName>
    </submittedName>
</protein>
<feature type="binding site" evidence="2">
    <location>
        <position position="121"/>
    </location>
    <ligand>
        <name>CoA</name>
        <dbReference type="ChEBI" id="CHEBI:57287"/>
    </ligand>
</feature>
<dbReference type="OrthoDB" id="4251520at2"/>
<dbReference type="EMBL" id="CP023702">
    <property type="protein sequence ID" value="QEU72727.1"/>
    <property type="molecule type" value="Genomic_DNA"/>
</dbReference>
<organism evidence="7 8">
    <name type="scientific">Streptomyces nitrosporeus</name>
    <dbReference type="NCBI Taxonomy" id="28894"/>
    <lineage>
        <taxon>Bacteria</taxon>
        <taxon>Bacillati</taxon>
        <taxon>Actinomycetota</taxon>
        <taxon>Actinomycetes</taxon>
        <taxon>Kitasatosporales</taxon>
        <taxon>Streptomycetaceae</taxon>
        <taxon>Streptomyces</taxon>
    </lineage>
</organism>
<keyword evidence="3" id="KW-0479">Metal-binding</keyword>
<dbReference type="Proteomes" id="UP000326178">
    <property type="component" value="Chromosome"/>
</dbReference>
<keyword evidence="8" id="KW-1185">Reference proteome</keyword>
<dbReference type="PANTHER" id="PTHR38096:SF1">
    <property type="entry name" value="ENTEROBACTIN SYNTHASE COMPONENT D"/>
    <property type="match status" value="1"/>
</dbReference>
<evidence type="ECO:0000256" key="1">
    <source>
        <dbReference type="ARBA" id="ARBA00022679"/>
    </source>
</evidence>
<dbReference type="Pfam" id="PF01648">
    <property type="entry name" value="ACPS"/>
    <property type="match status" value="1"/>
</dbReference>
<feature type="domain" description="4'-phosphopantetheinyl transferase N-terminal" evidence="6">
    <location>
        <begin position="20"/>
        <end position="69"/>
    </location>
</feature>
<proteinExistence type="predicted"/>
<dbReference type="GO" id="GO:0009366">
    <property type="term" value="C:enterobactin synthetase complex"/>
    <property type="evidence" value="ECO:0007669"/>
    <property type="project" value="InterPro"/>
</dbReference>
<evidence type="ECO:0000256" key="3">
    <source>
        <dbReference type="PIRSR" id="PIRSR603542-2"/>
    </source>
</evidence>
<sequence>MIHLVTADVPAPHGPHEQHRAGRAAAADALRRSGSTKLEVGRRPDGAPVFPAGFAGSIAHTPRLAVAAVCRAEEARGVGVDLETDTVQERLHRILLREEERESLWVPADEPTLRRLFVAKEAAFKAFSACEEPVARTFWRIRLEQAAPGAGRLLARAGDERAWVRVWADSERAWAVAVLLRPEQTSANRPVQAGHVDALGRKGLLDLGDHQLAVEPPVGQQVDIGETELGPGVDREVGGGQQQHPRDGPIGEDVG</sequence>